<dbReference type="EMBL" id="CAJNOJ010000026">
    <property type="protein sequence ID" value="CAF0870130.1"/>
    <property type="molecule type" value="Genomic_DNA"/>
</dbReference>
<evidence type="ECO:0000313" key="3">
    <source>
        <dbReference type="Proteomes" id="UP000663828"/>
    </source>
</evidence>
<proteinExistence type="predicted"/>
<comment type="caution">
    <text evidence="2">The sequence shown here is derived from an EMBL/GenBank/DDBJ whole genome shotgun (WGS) entry which is preliminary data.</text>
</comment>
<sequence length="154" mass="17693">MARRADWDVDDFEMLPNPSRINIPQTFEIISDDGFEIVTNENKSIDRHSTTSAIEQPIESFDEVKPQTSPYVRYGSAASIPCTNSFDYKSILTSKSIVPSNNLMDFIRADQSTKCSFINNDLNDVLSNYTRDRENLVRLAKQRQDEFIKAMRLD</sequence>
<organism evidence="2 3">
    <name type="scientific">Adineta ricciae</name>
    <name type="common">Rotifer</name>
    <dbReference type="NCBI Taxonomy" id="249248"/>
    <lineage>
        <taxon>Eukaryota</taxon>
        <taxon>Metazoa</taxon>
        <taxon>Spiralia</taxon>
        <taxon>Gnathifera</taxon>
        <taxon>Rotifera</taxon>
        <taxon>Eurotatoria</taxon>
        <taxon>Bdelloidea</taxon>
        <taxon>Adinetida</taxon>
        <taxon>Adinetidae</taxon>
        <taxon>Adineta</taxon>
    </lineage>
</organism>
<dbReference type="OrthoDB" id="9979748at2759"/>
<dbReference type="EMBL" id="CAJNOR010001507">
    <property type="protein sequence ID" value="CAF1154920.1"/>
    <property type="molecule type" value="Genomic_DNA"/>
</dbReference>
<dbReference type="Proteomes" id="UP000663852">
    <property type="component" value="Unassembled WGS sequence"/>
</dbReference>
<keyword evidence="3" id="KW-1185">Reference proteome</keyword>
<dbReference type="Proteomes" id="UP000663828">
    <property type="component" value="Unassembled WGS sequence"/>
</dbReference>
<dbReference type="AlphaFoldDB" id="A0A814T025"/>
<gene>
    <name evidence="1" type="ORF">EDS130_LOCUS8249</name>
    <name evidence="2" type="ORF">XAT740_LOCUS21155</name>
</gene>
<protein>
    <submittedName>
        <fullName evidence="2">Uncharacterized protein</fullName>
    </submittedName>
</protein>
<evidence type="ECO:0000313" key="2">
    <source>
        <dbReference type="EMBL" id="CAF1154920.1"/>
    </source>
</evidence>
<name>A0A814T025_ADIRI</name>
<reference evidence="2" key="1">
    <citation type="submission" date="2021-02" db="EMBL/GenBank/DDBJ databases">
        <authorList>
            <person name="Nowell W R."/>
        </authorList>
    </citation>
    <scope>NUCLEOTIDE SEQUENCE</scope>
</reference>
<accession>A0A814T025</accession>
<evidence type="ECO:0000313" key="1">
    <source>
        <dbReference type="EMBL" id="CAF0870130.1"/>
    </source>
</evidence>